<evidence type="ECO:0000256" key="12">
    <source>
        <dbReference type="PIRSR" id="PIRSR000445-4"/>
    </source>
</evidence>
<keyword evidence="6 8" id="KW-0627">Porphyrin biosynthesis</keyword>
<dbReference type="InterPro" id="IPR015895">
    <property type="entry name" value="4pyrrol_synth_GluRdtase_N"/>
</dbReference>
<dbReference type="GO" id="GO:0019353">
    <property type="term" value="P:protoporphyrinogen IX biosynthetic process from glutamate"/>
    <property type="evidence" value="ECO:0007669"/>
    <property type="project" value="TreeGrafter"/>
</dbReference>
<evidence type="ECO:0000256" key="7">
    <source>
        <dbReference type="ARBA" id="ARBA00047464"/>
    </source>
</evidence>
<feature type="binding site" evidence="8 10">
    <location>
        <begin position="121"/>
        <end position="123"/>
    </location>
    <ligand>
        <name>substrate</name>
    </ligand>
</feature>
<evidence type="ECO:0000256" key="3">
    <source>
        <dbReference type="ARBA" id="ARBA00012970"/>
    </source>
</evidence>
<dbReference type="PIRSF" id="PIRSF000445">
    <property type="entry name" value="4pyrrol_synth_GluRdtase"/>
    <property type="match status" value="1"/>
</dbReference>
<feature type="active site" description="Nucleophile" evidence="8 9">
    <location>
        <position position="57"/>
    </location>
</feature>
<dbReference type="EMBL" id="MCGG01000029">
    <property type="protein sequence ID" value="OEJ66736.1"/>
    <property type="molecule type" value="Genomic_DNA"/>
</dbReference>
<dbReference type="RefSeq" id="WP_069958256.1">
    <property type="nucleotide sequence ID" value="NZ_MCGG01000029.1"/>
</dbReference>
<dbReference type="InterPro" id="IPR036453">
    <property type="entry name" value="GluRdtase_dimer_dom_sf"/>
</dbReference>
<evidence type="ECO:0000259" key="16">
    <source>
        <dbReference type="Pfam" id="PF05201"/>
    </source>
</evidence>
<dbReference type="STRING" id="28181.BEN30_11710"/>
<dbReference type="NCBIfam" id="TIGR01035">
    <property type="entry name" value="hemA"/>
    <property type="match status" value="1"/>
</dbReference>
<dbReference type="Pfam" id="PF05201">
    <property type="entry name" value="GlutR_N"/>
    <property type="match status" value="1"/>
</dbReference>
<comment type="domain">
    <text evidence="8">Possesses an unusual extended V-shaped dimeric structure with each monomer consisting of three distinct domains arranged along a curved 'spinal' alpha-helix. The N-terminal catalytic domain specifically recognizes the glutamate moiety of the substrate. The second domain is the NADPH-binding domain, and the third C-terminal domain is responsible for dimerization.</text>
</comment>
<dbReference type="SUPFAM" id="SSF69075">
    <property type="entry name" value="Glutamyl tRNA-reductase dimerization domain"/>
    <property type="match status" value="1"/>
</dbReference>
<feature type="domain" description="Glutamyl-tRNA reductase N-terminal" evidence="16">
    <location>
        <begin position="14"/>
        <end position="163"/>
    </location>
</feature>
<evidence type="ECO:0000313" key="17">
    <source>
        <dbReference type="EMBL" id="OEJ66736.1"/>
    </source>
</evidence>
<feature type="site" description="Important for activity" evidence="8 12">
    <location>
        <position position="106"/>
    </location>
</feature>
<name>A0A1E5Q6U7_9PROT</name>
<dbReference type="Pfam" id="PF01488">
    <property type="entry name" value="Shikimate_DH"/>
    <property type="match status" value="1"/>
</dbReference>
<evidence type="ECO:0000256" key="13">
    <source>
        <dbReference type="RuleBase" id="RU000584"/>
    </source>
</evidence>
<accession>A0A1E5Q6U7</accession>
<dbReference type="InterPro" id="IPR006151">
    <property type="entry name" value="Shikm_DH/Glu-tRNA_Rdtase"/>
</dbReference>
<dbReference type="EC" id="1.2.1.70" evidence="3 8"/>
<feature type="binding site" evidence="8 10">
    <location>
        <position position="127"/>
    </location>
    <ligand>
        <name>substrate</name>
    </ligand>
</feature>
<dbReference type="Proteomes" id="UP000095347">
    <property type="component" value="Unassembled WGS sequence"/>
</dbReference>
<evidence type="ECO:0000256" key="5">
    <source>
        <dbReference type="ARBA" id="ARBA00023002"/>
    </source>
</evidence>
<sequence>MTENRIAKGRPIIVGANHRSSTMVMRDRIFIEEPRVPSVLHDLAERGVAQVILLSTCDRVEAIGITQNPDAFEKAVLEVLAKEGECELEEIREQTYTLVDEAAVEHMFRVTASLDSLMMGEPQVLGQVKHAHRQATETDHVRAELETLMQAAFATAKRVRTETKIGEGPVSMSTSAVQIARDLFGDLKRCNAVLVGTGDMGEMIARDLLKMGLGRLTLTHPRAGRVDALARELGVHVADFDDFESLLGECDIVLTAVGTRRFSLGQAPVKAALKARRQRPMFIVDAGVPGDVEPQVEALDDAFVYGLGDLEQVALKGRAGREQEARHAEDIVRQEVVNFVKTRAERAAVPALTRLRTKFDAAREQALKDAGGDAEKATRLLVGRLLHDPSEAMRRIAADDEAAWARLEFALERLFDLNDEKAST</sequence>
<feature type="binding site" evidence="8 10">
    <location>
        <begin position="56"/>
        <end position="59"/>
    </location>
    <ligand>
        <name>substrate</name>
    </ligand>
</feature>
<evidence type="ECO:0000256" key="10">
    <source>
        <dbReference type="PIRSR" id="PIRSR000445-2"/>
    </source>
</evidence>
<dbReference type="HAMAP" id="MF_00087">
    <property type="entry name" value="Glu_tRNA_reductase"/>
    <property type="match status" value="1"/>
</dbReference>
<dbReference type="Gene3D" id="3.30.460.30">
    <property type="entry name" value="Glutamyl-tRNA reductase, N-terminal domain"/>
    <property type="match status" value="1"/>
</dbReference>
<evidence type="ECO:0000256" key="1">
    <source>
        <dbReference type="ARBA" id="ARBA00005059"/>
    </source>
</evidence>
<evidence type="ECO:0000256" key="6">
    <source>
        <dbReference type="ARBA" id="ARBA00023244"/>
    </source>
</evidence>
<dbReference type="Pfam" id="PF00745">
    <property type="entry name" value="GlutR_dimer"/>
    <property type="match status" value="1"/>
</dbReference>
<dbReference type="InterPro" id="IPR018214">
    <property type="entry name" value="GluRdtase_CS"/>
</dbReference>
<organism evidence="17 18">
    <name type="scientific">Magnetovibrio blakemorei</name>
    <dbReference type="NCBI Taxonomy" id="28181"/>
    <lineage>
        <taxon>Bacteria</taxon>
        <taxon>Pseudomonadati</taxon>
        <taxon>Pseudomonadota</taxon>
        <taxon>Alphaproteobacteria</taxon>
        <taxon>Rhodospirillales</taxon>
        <taxon>Magnetovibrionaceae</taxon>
        <taxon>Magnetovibrio</taxon>
    </lineage>
</organism>
<comment type="catalytic activity">
    <reaction evidence="7 8 13">
        <text>(S)-4-amino-5-oxopentanoate + tRNA(Glu) + NADP(+) = L-glutamyl-tRNA(Glu) + NADPH + H(+)</text>
        <dbReference type="Rhea" id="RHEA:12344"/>
        <dbReference type="Rhea" id="RHEA-COMP:9663"/>
        <dbReference type="Rhea" id="RHEA-COMP:9680"/>
        <dbReference type="ChEBI" id="CHEBI:15378"/>
        <dbReference type="ChEBI" id="CHEBI:57501"/>
        <dbReference type="ChEBI" id="CHEBI:57783"/>
        <dbReference type="ChEBI" id="CHEBI:58349"/>
        <dbReference type="ChEBI" id="CHEBI:78442"/>
        <dbReference type="ChEBI" id="CHEBI:78520"/>
        <dbReference type="EC" id="1.2.1.70"/>
    </reaction>
</comment>
<dbReference type="AlphaFoldDB" id="A0A1E5Q6U7"/>
<dbReference type="SUPFAM" id="SSF51735">
    <property type="entry name" value="NAD(P)-binding Rossmann-fold domains"/>
    <property type="match status" value="1"/>
</dbReference>
<evidence type="ECO:0000256" key="2">
    <source>
        <dbReference type="ARBA" id="ARBA00005916"/>
    </source>
</evidence>
<dbReference type="SUPFAM" id="SSF69742">
    <property type="entry name" value="Glutamyl tRNA-reductase catalytic, N-terminal domain"/>
    <property type="match status" value="1"/>
</dbReference>
<gene>
    <name evidence="8" type="primary">hemA</name>
    <name evidence="17" type="ORF">BEN30_11710</name>
</gene>
<keyword evidence="4 8" id="KW-0521">NADP</keyword>
<dbReference type="PROSITE" id="PS00747">
    <property type="entry name" value="GLUTR"/>
    <property type="match status" value="1"/>
</dbReference>
<keyword evidence="18" id="KW-1185">Reference proteome</keyword>
<protein>
    <recommendedName>
        <fullName evidence="3 8">Glutamyl-tRNA reductase</fullName>
        <shortName evidence="8">GluTR</shortName>
        <ecNumber evidence="3 8">1.2.1.70</ecNumber>
    </recommendedName>
</protein>
<dbReference type="GO" id="GO:0050661">
    <property type="term" value="F:NADP binding"/>
    <property type="evidence" value="ECO:0007669"/>
    <property type="project" value="InterPro"/>
</dbReference>
<feature type="binding site" evidence="8 10">
    <location>
        <position position="116"/>
    </location>
    <ligand>
        <name>substrate</name>
    </ligand>
</feature>
<dbReference type="InterPro" id="IPR036343">
    <property type="entry name" value="GluRdtase_N_sf"/>
</dbReference>
<dbReference type="InterPro" id="IPR036291">
    <property type="entry name" value="NAD(P)-bd_dom_sf"/>
</dbReference>
<feature type="domain" description="Quinate/shikimate 5-dehydrogenase/glutamyl-tRNA reductase" evidence="15">
    <location>
        <begin position="179"/>
        <end position="313"/>
    </location>
</feature>
<proteinExistence type="inferred from homology"/>
<reference evidence="18" key="1">
    <citation type="submission" date="2016-07" db="EMBL/GenBank/DDBJ databases">
        <authorList>
            <person name="Florea S."/>
            <person name="Webb J.S."/>
            <person name="Jaromczyk J."/>
            <person name="Schardl C.L."/>
        </authorList>
    </citation>
    <scope>NUCLEOTIDE SEQUENCE [LARGE SCALE GENOMIC DNA]</scope>
    <source>
        <strain evidence="18">MV-1</strain>
    </source>
</reference>
<comment type="subunit">
    <text evidence="8">Homodimer.</text>
</comment>
<dbReference type="Gene3D" id="3.40.50.720">
    <property type="entry name" value="NAD(P)-binding Rossmann-like Domain"/>
    <property type="match status" value="1"/>
</dbReference>
<evidence type="ECO:0000259" key="14">
    <source>
        <dbReference type="Pfam" id="PF00745"/>
    </source>
</evidence>
<feature type="binding site" evidence="8 11">
    <location>
        <begin position="196"/>
        <end position="201"/>
    </location>
    <ligand>
        <name>NADP(+)</name>
        <dbReference type="ChEBI" id="CHEBI:58349"/>
    </ligand>
</feature>
<evidence type="ECO:0000256" key="4">
    <source>
        <dbReference type="ARBA" id="ARBA00022857"/>
    </source>
</evidence>
<dbReference type="InterPro" id="IPR000343">
    <property type="entry name" value="4pyrrol_synth_GluRdtase"/>
</dbReference>
<dbReference type="OrthoDB" id="110209at2"/>
<dbReference type="FunFam" id="3.30.460.30:FF:000001">
    <property type="entry name" value="Glutamyl-tRNA reductase"/>
    <property type="match status" value="1"/>
</dbReference>
<evidence type="ECO:0000313" key="18">
    <source>
        <dbReference type="Proteomes" id="UP000095347"/>
    </source>
</evidence>
<dbReference type="PANTHER" id="PTHR43013:SF1">
    <property type="entry name" value="GLUTAMYL-TRNA REDUCTASE"/>
    <property type="match status" value="1"/>
</dbReference>
<dbReference type="PANTHER" id="PTHR43013">
    <property type="entry name" value="GLUTAMYL-TRNA REDUCTASE"/>
    <property type="match status" value="1"/>
</dbReference>
<comment type="caution">
    <text evidence="17">The sequence shown here is derived from an EMBL/GenBank/DDBJ whole genome shotgun (WGS) entry which is preliminary data.</text>
</comment>
<dbReference type="UniPathway" id="UPA00251">
    <property type="reaction ID" value="UER00316"/>
</dbReference>
<comment type="miscellaneous">
    <text evidence="8">During catalysis, the active site Cys acts as a nucleophile attacking the alpha-carbonyl group of tRNA-bound glutamate with the formation of a thioester intermediate between enzyme and glutamate, and the concomitant release of tRNA(Glu). The thioester intermediate is finally reduced by direct hydride transfer from NADPH, to form the product GSA.</text>
</comment>
<comment type="similarity">
    <text evidence="2 8 13">Belongs to the glutamyl-tRNA reductase family.</text>
</comment>
<evidence type="ECO:0000256" key="9">
    <source>
        <dbReference type="PIRSR" id="PIRSR000445-1"/>
    </source>
</evidence>
<evidence type="ECO:0000256" key="8">
    <source>
        <dbReference type="HAMAP-Rule" id="MF_00087"/>
    </source>
</evidence>
<comment type="pathway">
    <text evidence="1 8 13">Porphyrin-containing compound metabolism; protoporphyrin-IX biosynthesis; 5-aminolevulinate from L-glutamyl-tRNA(Glu): step 1/2.</text>
</comment>
<dbReference type="InterPro" id="IPR015896">
    <property type="entry name" value="4pyrrol_synth_GluRdtase_dimer"/>
</dbReference>
<feature type="domain" description="Tetrapyrrole biosynthesis glutamyl-tRNA reductase dimerisation" evidence="14">
    <location>
        <begin position="328"/>
        <end position="417"/>
    </location>
</feature>
<evidence type="ECO:0000256" key="11">
    <source>
        <dbReference type="PIRSR" id="PIRSR000445-3"/>
    </source>
</evidence>
<keyword evidence="5 8" id="KW-0560">Oxidoreductase</keyword>
<dbReference type="GO" id="GO:0008883">
    <property type="term" value="F:glutamyl-tRNA reductase activity"/>
    <property type="evidence" value="ECO:0007669"/>
    <property type="project" value="UniProtKB-UniRule"/>
</dbReference>
<evidence type="ECO:0000259" key="15">
    <source>
        <dbReference type="Pfam" id="PF01488"/>
    </source>
</evidence>
<comment type="function">
    <text evidence="8">Catalyzes the NADPH-dependent reduction of glutamyl-tRNA(Glu) to glutamate 1-semialdehyde (GSA).</text>
</comment>